<dbReference type="KEGG" id="mag:amb0425"/>
<evidence type="ECO:0000256" key="1">
    <source>
        <dbReference type="SAM" id="Phobius"/>
    </source>
</evidence>
<gene>
    <name evidence="2" type="ordered locus">amb0425</name>
</gene>
<keyword evidence="3" id="KW-1185">Reference proteome</keyword>
<dbReference type="InterPro" id="IPR046157">
    <property type="entry name" value="DUF6159"/>
</dbReference>
<name>Q2WA96_PARM1</name>
<organism evidence="2 3">
    <name type="scientific">Paramagnetospirillum magneticum (strain ATCC 700264 / AMB-1)</name>
    <name type="common">Magnetospirillum magneticum</name>
    <dbReference type="NCBI Taxonomy" id="342108"/>
    <lineage>
        <taxon>Bacteria</taxon>
        <taxon>Pseudomonadati</taxon>
        <taxon>Pseudomonadota</taxon>
        <taxon>Alphaproteobacteria</taxon>
        <taxon>Rhodospirillales</taxon>
        <taxon>Magnetospirillaceae</taxon>
        <taxon>Paramagnetospirillum</taxon>
    </lineage>
</organism>
<evidence type="ECO:0000313" key="3">
    <source>
        <dbReference type="Proteomes" id="UP000007058"/>
    </source>
</evidence>
<keyword evidence="1" id="KW-1133">Transmembrane helix</keyword>
<protein>
    <recommendedName>
        <fullName evidence="4">DUF4013 domain-containing protein</fullName>
    </recommendedName>
</protein>
<evidence type="ECO:0008006" key="4">
    <source>
        <dbReference type="Google" id="ProtNLM"/>
    </source>
</evidence>
<feature type="transmembrane region" description="Helical" evidence="1">
    <location>
        <begin position="239"/>
        <end position="261"/>
    </location>
</feature>
<feature type="transmembrane region" description="Helical" evidence="1">
    <location>
        <begin position="146"/>
        <end position="165"/>
    </location>
</feature>
<proteinExistence type="predicted"/>
<reference evidence="2 3" key="1">
    <citation type="journal article" date="2005" name="DNA Res.">
        <title>Complete genome sequence of the facultative anaerobic magnetotactic bacterium Magnetospirillum sp. strain AMB-1.</title>
        <authorList>
            <person name="Matsunaga T."/>
            <person name="Okamura Y."/>
            <person name="Fukuda Y."/>
            <person name="Wahyudi A.T."/>
            <person name="Murase Y."/>
            <person name="Takeyama H."/>
        </authorList>
    </citation>
    <scope>NUCLEOTIDE SEQUENCE [LARGE SCALE GENOMIC DNA]</scope>
    <source>
        <strain evidence="3">ATCC 700264 / AMB-1</strain>
    </source>
</reference>
<dbReference type="HOGENOM" id="CLU_074083_0_0_5"/>
<accession>Q2WA96</accession>
<sequence length="325" mass="34054">MPRRTPSTSRRPNNASSRRGAGGDIAIFFGGGRGMNSFFRGWHIAKASLGVLRAQPKLMILPICSAAAMLGIIALTLPLLAVFSAGNADENTTDILVLVTAFGGYIACYFAMLFFNAALIFCSIRYFETGSTTIGEGLAAAGRRALPIFLWALIAGTIGLILRIIGETLTRLARKEFGAIVAFVVKLLTAGLYGLWLAASYFALPVLVVEGVGPIDAVRRSTHLIKTHWGDVLGGQSMLGLLTLLAILIPGALVGGLVYLAQDAAQAYLGILVGIGAVYLGLVMLVSSVLGIIFLAGVYMFTATGKAPDIFGEDLVGSALKTKAA</sequence>
<dbReference type="STRING" id="342108.amb0425"/>
<keyword evidence="1" id="KW-0812">Transmembrane</keyword>
<dbReference type="Pfam" id="PF19656">
    <property type="entry name" value="DUF6159"/>
    <property type="match status" value="1"/>
</dbReference>
<feature type="transmembrane region" description="Helical" evidence="1">
    <location>
        <begin position="95"/>
        <end position="126"/>
    </location>
</feature>
<feature type="transmembrane region" description="Helical" evidence="1">
    <location>
        <begin position="267"/>
        <end position="296"/>
    </location>
</feature>
<dbReference type="AlphaFoldDB" id="Q2WA96"/>
<dbReference type="Proteomes" id="UP000007058">
    <property type="component" value="Chromosome"/>
</dbReference>
<keyword evidence="1" id="KW-0472">Membrane</keyword>
<evidence type="ECO:0000313" key="2">
    <source>
        <dbReference type="EMBL" id="BAE49229.1"/>
    </source>
</evidence>
<feature type="transmembrane region" description="Helical" evidence="1">
    <location>
        <begin position="177"/>
        <end position="196"/>
    </location>
</feature>
<dbReference type="EMBL" id="AP007255">
    <property type="protein sequence ID" value="BAE49229.1"/>
    <property type="molecule type" value="Genomic_DNA"/>
</dbReference>
<feature type="transmembrane region" description="Helical" evidence="1">
    <location>
        <begin position="21"/>
        <end position="39"/>
    </location>
</feature>
<feature type="transmembrane region" description="Helical" evidence="1">
    <location>
        <begin position="59"/>
        <end position="83"/>
    </location>
</feature>